<dbReference type="AlphaFoldDB" id="A0A558QR86"/>
<dbReference type="InterPro" id="IPR001466">
    <property type="entry name" value="Beta-lactam-related"/>
</dbReference>
<dbReference type="InterPro" id="IPR012338">
    <property type="entry name" value="Beta-lactam/transpept-like"/>
</dbReference>
<dbReference type="Pfam" id="PF00144">
    <property type="entry name" value="Beta-lactamase"/>
    <property type="match status" value="1"/>
</dbReference>
<evidence type="ECO:0000313" key="3">
    <source>
        <dbReference type="EMBL" id="TVV69660.1"/>
    </source>
</evidence>
<keyword evidence="4" id="KW-1185">Reference proteome</keyword>
<name>A0A558QR86_9SPHN</name>
<reference evidence="3 4" key="1">
    <citation type="submission" date="2019-07" db="EMBL/GenBank/DDBJ databases">
        <title>Sphingomonas solaris sp. nov., isolated from a solar panel from Boston, Massachusetts.</title>
        <authorList>
            <person name="Tanner K."/>
            <person name="Pascual J."/>
            <person name="Mancuso C."/>
            <person name="Pereto J."/>
            <person name="Khalil A."/>
            <person name="Vilanova C."/>
        </authorList>
    </citation>
    <scope>NUCLEOTIDE SEQUENCE [LARGE SCALE GENOMIC DNA]</scope>
    <source>
        <strain evidence="3 4">R4DWN</strain>
    </source>
</reference>
<dbReference type="RefSeq" id="WP_145156028.1">
    <property type="nucleotide sequence ID" value="NZ_VNIM01000197.1"/>
</dbReference>
<sequence>LVFERAVGEARPGVPHSADSPWRLASVTKQLVALVAMQEVAAGRLDLDMPMATLWPGWPAPHAATVTPRMLLRHESGLADPAESRPDRDGIPEFYRRTGAAAAPTRAAAGYCAQAPRALPGSGYHYDNCDFIVLGALLERLTGRSLAALLEERIARPLGITTLGLFRFDAPPAPHATGTVGGKAEPALNLGTYGGAGSAYIAPRDLWLFDRALLRHRLLDRVATAQMWTGDPAIGFAAFGAWAYAARLAGCPDPVDLVERRGMIGGVQIRNFLAPASGTAVLLFVNRAEFDFGEVGAGTGFAYDMLAAALCPAPGGNGTP</sequence>
<proteinExistence type="predicted"/>
<organism evidence="3 4">
    <name type="scientific">Alterirhizorhabdus solaris</name>
    <dbReference type="NCBI Taxonomy" id="2529389"/>
    <lineage>
        <taxon>Bacteria</taxon>
        <taxon>Pseudomonadati</taxon>
        <taxon>Pseudomonadota</taxon>
        <taxon>Alphaproteobacteria</taxon>
        <taxon>Sphingomonadales</taxon>
        <taxon>Rhizorhabdaceae</taxon>
        <taxon>Alterirhizorhabdus</taxon>
    </lineage>
</organism>
<evidence type="ECO:0000259" key="2">
    <source>
        <dbReference type="Pfam" id="PF00144"/>
    </source>
</evidence>
<dbReference type="Gene3D" id="3.40.710.10">
    <property type="entry name" value="DD-peptidase/beta-lactamase superfamily"/>
    <property type="match status" value="1"/>
</dbReference>
<dbReference type="Proteomes" id="UP000318681">
    <property type="component" value="Unassembled WGS sequence"/>
</dbReference>
<protein>
    <submittedName>
        <fullName evidence="3">Beta-lactamase family protein</fullName>
    </submittedName>
</protein>
<dbReference type="PANTHER" id="PTHR43283:SF11">
    <property type="entry name" value="BETA-LACTAMASE-RELATED DOMAIN-CONTAINING PROTEIN"/>
    <property type="match status" value="1"/>
</dbReference>
<dbReference type="SUPFAM" id="SSF56601">
    <property type="entry name" value="beta-lactamase/transpeptidase-like"/>
    <property type="match status" value="1"/>
</dbReference>
<evidence type="ECO:0000256" key="1">
    <source>
        <dbReference type="ARBA" id="ARBA00022801"/>
    </source>
</evidence>
<accession>A0A558QR86</accession>
<keyword evidence="1" id="KW-0378">Hydrolase</keyword>
<dbReference type="EMBL" id="VNIM01000197">
    <property type="protein sequence ID" value="TVV69660.1"/>
    <property type="molecule type" value="Genomic_DNA"/>
</dbReference>
<dbReference type="GO" id="GO:0016787">
    <property type="term" value="F:hydrolase activity"/>
    <property type="evidence" value="ECO:0007669"/>
    <property type="project" value="UniProtKB-KW"/>
</dbReference>
<dbReference type="OrthoDB" id="113033at2"/>
<feature type="non-terminal residue" evidence="3">
    <location>
        <position position="1"/>
    </location>
</feature>
<gene>
    <name evidence="3" type="ORF">FOY91_21180</name>
</gene>
<dbReference type="PANTHER" id="PTHR43283">
    <property type="entry name" value="BETA-LACTAMASE-RELATED"/>
    <property type="match status" value="1"/>
</dbReference>
<feature type="domain" description="Beta-lactamase-related" evidence="2">
    <location>
        <begin position="2"/>
        <end position="290"/>
    </location>
</feature>
<comment type="caution">
    <text evidence="3">The sequence shown here is derived from an EMBL/GenBank/DDBJ whole genome shotgun (WGS) entry which is preliminary data.</text>
</comment>
<evidence type="ECO:0000313" key="4">
    <source>
        <dbReference type="Proteomes" id="UP000318681"/>
    </source>
</evidence>
<dbReference type="InterPro" id="IPR050789">
    <property type="entry name" value="Diverse_Enzym_Activities"/>
</dbReference>